<protein>
    <submittedName>
        <fullName evidence="5">HpcH/HpaI aldolase/citrate lyase family protein</fullName>
    </submittedName>
</protein>
<gene>
    <name evidence="5" type="ORF">J0M35_18825</name>
</gene>
<keyword evidence="3 4" id="KW-0460">Magnesium</keyword>
<keyword evidence="2 4" id="KW-0479">Metal-binding</keyword>
<evidence type="ECO:0000313" key="5">
    <source>
        <dbReference type="EMBL" id="MBN8662431.1"/>
    </source>
</evidence>
<keyword evidence="5" id="KW-0456">Lyase</keyword>
<evidence type="ECO:0000256" key="3">
    <source>
        <dbReference type="ARBA" id="ARBA00022842"/>
    </source>
</evidence>
<evidence type="ECO:0000256" key="2">
    <source>
        <dbReference type="ARBA" id="ARBA00022723"/>
    </source>
</evidence>
<dbReference type="EMBL" id="JAFLCK010000038">
    <property type="protein sequence ID" value="MBN8662431.1"/>
    <property type="molecule type" value="Genomic_DNA"/>
</dbReference>
<accession>A0A8J7PAF4</accession>
<dbReference type="InterPro" id="IPR039480">
    <property type="entry name" value="C-C_Bond_Lyase-like"/>
</dbReference>
<comment type="cofactor">
    <cofactor evidence="1">
        <name>Mg(2+)</name>
        <dbReference type="ChEBI" id="CHEBI:18420"/>
    </cofactor>
</comment>
<dbReference type="InterPro" id="IPR040442">
    <property type="entry name" value="Pyrv_kinase-like_dom_sf"/>
</dbReference>
<dbReference type="GO" id="GO:0000287">
    <property type="term" value="F:magnesium ion binding"/>
    <property type="evidence" value="ECO:0007669"/>
    <property type="project" value="TreeGrafter"/>
</dbReference>
<dbReference type="PANTHER" id="PTHR32308:SF10">
    <property type="entry name" value="CITRATE LYASE SUBUNIT BETA"/>
    <property type="match status" value="1"/>
</dbReference>
<dbReference type="PIRSF" id="PIRSF015582">
    <property type="entry name" value="Cit_lyase_B"/>
    <property type="match status" value="1"/>
</dbReference>
<dbReference type="Proteomes" id="UP000664277">
    <property type="component" value="Unassembled WGS sequence"/>
</dbReference>
<dbReference type="Pfam" id="PF15617">
    <property type="entry name" value="C-C_Bond_Lyase"/>
    <property type="match status" value="1"/>
</dbReference>
<dbReference type="GO" id="GO:0016829">
    <property type="term" value="F:lyase activity"/>
    <property type="evidence" value="ECO:0007669"/>
    <property type="project" value="UniProtKB-KW"/>
</dbReference>
<organism evidence="5 6">
    <name type="scientific">Candidatus Obscuribacter phosphatis</name>
    <dbReference type="NCBI Taxonomy" id="1906157"/>
    <lineage>
        <taxon>Bacteria</taxon>
        <taxon>Bacillati</taxon>
        <taxon>Candidatus Melainabacteria</taxon>
        <taxon>Candidatus Obscuribacterales</taxon>
        <taxon>Candidatus Obscuribacteraceae</taxon>
        <taxon>Candidatus Obscuribacter</taxon>
    </lineage>
</organism>
<dbReference type="Gene3D" id="3.20.20.60">
    <property type="entry name" value="Phosphoenolpyruvate-binding domains"/>
    <property type="match status" value="1"/>
</dbReference>
<feature type="binding site" evidence="4">
    <location>
        <position position="190"/>
    </location>
    <ligand>
        <name>Mg(2+)</name>
        <dbReference type="ChEBI" id="CHEBI:18420"/>
    </ligand>
</feature>
<name>A0A8J7PAF4_9BACT</name>
<evidence type="ECO:0000256" key="1">
    <source>
        <dbReference type="ARBA" id="ARBA00001946"/>
    </source>
</evidence>
<sequence>MLQNFRDLVGATGAHFASPMTEGIPMRPVKGQLHLGASMYVPCTQDPETLAAIANGEKYPFLRSVIFCTEDAVREDKLNAALENLKQALRMFRDVEHPMRFIRVRNPHVLGRCIAFRGIEQVDGFVLPKITAETLPGYLSQLTNRDSFSLMPTLETEEIFDPHQRRELKKLLMRDKVRNRILCLRIGGNDLLNCIGQRRPKDRTIYDTPVGALIGELVREFLPHGFGLTAPVFELIDDRYQELLEEEIRRDLANGLFGKTAIHPGQIAKIESMFRVERSDLDEAEAILAPDAPAVFRMGGRMCEPTTHSRWARDIMLRAQVYGILD</sequence>
<comment type="caution">
    <text evidence="5">The sequence shown here is derived from an EMBL/GenBank/DDBJ whole genome shotgun (WGS) entry which is preliminary data.</text>
</comment>
<dbReference type="AlphaFoldDB" id="A0A8J7PAF4"/>
<dbReference type="SUPFAM" id="SSF51621">
    <property type="entry name" value="Phosphoenolpyruvate/pyruvate domain"/>
    <property type="match status" value="1"/>
</dbReference>
<dbReference type="GO" id="GO:0006107">
    <property type="term" value="P:oxaloacetate metabolic process"/>
    <property type="evidence" value="ECO:0007669"/>
    <property type="project" value="TreeGrafter"/>
</dbReference>
<reference evidence="5" key="1">
    <citation type="submission" date="2021-02" db="EMBL/GenBank/DDBJ databases">
        <title>Genome-Resolved Metagenomics of a Microbial Community Performing Photosynthetic Biological Nutrient Removal.</title>
        <authorList>
            <person name="Mcdaniel E.A."/>
        </authorList>
    </citation>
    <scope>NUCLEOTIDE SEQUENCE</scope>
    <source>
        <strain evidence="5">UWPOB_OBS1</strain>
    </source>
</reference>
<evidence type="ECO:0000313" key="6">
    <source>
        <dbReference type="Proteomes" id="UP000664277"/>
    </source>
</evidence>
<dbReference type="InterPro" id="IPR015813">
    <property type="entry name" value="Pyrv/PenolPyrv_kinase-like_dom"/>
</dbReference>
<evidence type="ECO:0000256" key="4">
    <source>
        <dbReference type="PIRSR" id="PIRSR015582-2"/>
    </source>
</evidence>
<dbReference type="InterPro" id="IPR011206">
    <property type="entry name" value="Citrate_lyase_beta/mcl1/mcl2"/>
</dbReference>
<dbReference type="PANTHER" id="PTHR32308">
    <property type="entry name" value="LYASE BETA SUBUNIT, PUTATIVE (AFU_ORTHOLOGUE AFUA_4G13030)-RELATED"/>
    <property type="match status" value="1"/>
</dbReference>
<proteinExistence type="predicted"/>